<evidence type="ECO:0000259" key="2">
    <source>
        <dbReference type="PROSITE" id="PS50835"/>
    </source>
</evidence>
<dbReference type="AlphaFoldDB" id="A0A5F8GWF6"/>
<dbReference type="InterPro" id="IPR007110">
    <property type="entry name" value="Ig-like_dom"/>
</dbReference>
<dbReference type="InterPro" id="IPR003599">
    <property type="entry name" value="Ig_sub"/>
</dbReference>
<dbReference type="InterPro" id="IPR050150">
    <property type="entry name" value="IgV_Light_Chain"/>
</dbReference>
<dbReference type="GO" id="GO:0019814">
    <property type="term" value="C:immunoglobulin complex"/>
    <property type="evidence" value="ECO:0000318"/>
    <property type="project" value="GO_Central"/>
</dbReference>
<evidence type="ECO:0000256" key="1">
    <source>
        <dbReference type="SAM" id="SignalP"/>
    </source>
</evidence>
<reference evidence="3 4" key="1">
    <citation type="journal article" date="2007" name="Nature">
        <title>Genome of the marsupial Monodelphis domestica reveals innovation in non-coding sequences.</title>
        <authorList>
            <person name="Mikkelsen T.S."/>
            <person name="Wakefield M.J."/>
            <person name="Aken B."/>
            <person name="Amemiya C.T."/>
            <person name="Chang J.L."/>
            <person name="Duke S."/>
            <person name="Garber M."/>
            <person name="Gentles A.J."/>
            <person name="Goodstadt L."/>
            <person name="Heger A."/>
            <person name="Jurka J."/>
            <person name="Kamal M."/>
            <person name="Mauceli E."/>
            <person name="Searle S.M."/>
            <person name="Sharpe T."/>
            <person name="Baker M.L."/>
            <person name="Batzer M.A."/>
            <person name="Benos P.V."/>
            <person name="Belov K."/>
            <person name="Clamp M."/>
            <person name="Cook A."/>
            <person name="Cuff J."/>
            <person name="Das R."/>
            <person name="Davidow L."/>
            <person name="Deakin J.E."/>
            <person name="Fazzari M.J."/>
            <person name="Glass J.L."/>
            <person name="Grabherr M."/>
            <person name="Greally J.M."/>
            <person name="Gu W."/>
            <person name="Hore T.A."/>
            <person name="Huttley G.A."/>
            <person name="Kleber M."/>
            <person name="Jirtle R.L."/>
            <person name="Koina E."/>
            <person name="Lee J.T."/>
            <person name="Mahony S."/>
            <person name="Marra M.A."/>
            <person name="Miller R.D."/>
            <person name="Nicholls R.D."/>
            <person name="Oda M."/>
            <person name="Papenfuss A.T."/>
            <person name="Parra Z.E."/>
            <person name="Pollock D.D."/>
            <person name="Ray D.A."/>
            <person name="Schein J.E."/>
            <person name="Speed T.P."/>
            <person name="Thompson K."/>
            <person name="VandeBerg J.L."/>
            <person name="Wade C.M."/>
            <person name="Walker J.A."/>
            <person name="Waters P.D."/>
            <person name="Webber C."/>
            <person name="Weidman J.R."/>
            <person name="Xie X."/>
            <person name="Zody M.C."/>
            <person name="Baldwin J."/>
            <person name="Abdouelleil A."/>
            <person name="Abdulkadir J."/>
            <person name="Abebe A."/>
            <person name="Abera B."/>
            <person name="Abreu J."/>
            <person name="Acer S.C."/>
            <person name="Aftuck L."/>
            <person name="Alexander A."/>
            <person name="An P."/>
            <person name="Anderson E."/>
            <person name="Anderson S."/>
            <person name="Arachi H."/>
            <person name="Azer M."/>
            <person name="Bachantsang P."/>
            <person name="Barry A."/>
            <person name="Bayul T."/>
            <person name="Berlin A."/>
            <person name="Bessette D."/>
            <person name="Bloom T."/>
            <person name="Bloom T."/>
            <person name="Boguslavskiy L."/>
            <person name="Bonnet C."/>
            <person name="Boukhgalter B."/>
            <person name="Bourzgui I."/>
            <person name="Brown A."/>
            <person name="Cahill P."/>
            <person name="Channer S."/>
            <person name="Cheshatsang Y."/>
            <person name="Chuda L."/>
            <person name="Citroen M."/>
            <person name="Collymore A."/>
            <person name="Cooke P."/>
            <person name="Costello M."/>
            <person name="D'Aco K."/>
            <person name="Daza R."/>
            <person name="De Haan G."/>
            <person name="DeGray S."/>
            <person name="DeMaso C."/>
            <person name="Dhargay N."/>
            <person name="Dooley K."/>
            <person name="Dooley E."/>
            <person name="Doricent M."/>
            <person name="Dorje P."/>
            <person name="Dorjee K."/>
            <person name="Dupes A."/>
            <person name="Elong R."/>
            <person name="Falk J."/>
            <person name="Farina A."/>
            <person name="Faro S."/>
            <person name="Ferguson D."/>
            <person name="Fisher S."/>
            <person name="Foley C.D."/>
            <person name="Franke A."/>
            <person name="Friedrich D."/>
            <person name="Gadbois L."/>
            <person name="Gearin G."/>
            <person name="Gearin C.R."/>
            <person name="Giannoukos G."/>
            <person name="Goode T."/>
            <person name="Graham J."/>
            <person name="Grandbois E."/>
            <person name="Grewal S."/>
            <person name="Gyaltsen K."/>
            <person name="Hafez N."/>
            <person name="Hagos B."/>
            <person name="Hall J."/>
            <person name="Henson C."/>
            <person name="Hollinger A."/>
            <person name="Honan T."/>
            <person name="Huard M.D."/>
            <person name="Hughes L."/>
            <person name="Hurhula B."/>
            <person name="Husby M.E."/>
            <person name="Kamat A."/>
            <person name="Kanga B."/>
            <person name="Kashin S."/>
            <person name="Khazanovich D."/>
            <person name="Kisner P."/>
            <person name="Lance K."/>
            <person name="Lara M."/>
            <person name="Lee W."/>
            <person name="Lennon N."/>
            <person name="Letendre F."/>
            <person name="LeVine R."/>
            <person name="Lipovsky A."/>
            <person name="Liu X."/>
            <person name="Liu J."/>
            <person name="Liu S."/>
            <person name="Lokyitsang T."/>
            <person name="Lokyitsang Y."/>
            <person name="Lubonja R."/>
            <person name="Lui A."/>
            <person name="MacDonald P."/>
            <person name="Magnisalis V."/>
            <person name="Maru K."/>
            <person name="Matthews C."/>
            <person name="McCusker W."/>
            <person name="McDonough S."/>
            <person name="Mehta T."/>
            <person name="Meldrim J."/>
            <person name="Meneus L."/>
            <person name="Mihai O."/>
            <person name="Mihalev A."/>
            <person name="Mihova T."/>
            <person name="Mittelman R."/>
            <person name="Mlenga V."/>
            <person name="Montmayeur A."/>
            <person name="Mulrain L."/>
            <person name="Navidi A."/>
            <person name="Naylor J."/>
            <person name="Negash T."/>
            <person name="Nguyen T."/>
            <person name="Nguyen N."/>
            <person name="Nicol R."/>
            <person name="Norbu C."/>
            <person name="Norbu N."/>
            <person name="Novod N."/>
            <person name="O'Neill B."/>
            <person name="Osman S."/>
            <person name="Markiewicz E."/>
            <person name="Oyono O.L."/>
            <person name="Patti C."/>
            <person name="Phunkhang P."/>
            <person name="Pierre F."/>
            <person name="Priest M."/>
            <person name="Raghuraman S."/>
            <person name="Rege F."/>
            <person name="Reyes R."/>
            <person name="Rise C."/>
            <person name="Rogov P."/>
            <person name="Ross K."/>
            <person name="Ryan E."/>
            <person name="Settipalli S."/>
            <person name="Shea T."/>
            <person name="Sherpa N."/>
            <person name="Shi L."/>
            <person name="Shih D."/>
            <person name="Sparrow T."/>
            <person name="Spaulding J."/>
            <person name="Stalker J."/>
            <person name="Stange-Thomann N."/>
            <person name="Stavropoulos S."/>
            <person name="Stone C."/>
            <person name="Strader C."/>
            <person name="Tesfaye S."/>
            <person name="Thomson T."/>
            <person name="Thoulutsang Y."/>
            <person name="Thoulutsang D."/>
            <person name="Topham K."/>
            <person name="Topping I."/>
            <person name="Tsamla T."/>
            <person name="Vassiliev H."/>
            <person name="Vo A."/>
            <person name="Wangchuk T."/>
            <person name="Wangdi T."/>
            <person name="Weiand M."/>
            <person name="Wilkinson J."/>
            <person name="Wilson A."/>
            <person name="Yadav S."/>
            <person name="Young G."/>
            <person name="Yu Q."/>
            <person name="Zembek L."/>
            <person name="Zhong D."/>
            <person name="Zimmer A."/>
            <person name="Zwirko Z."/>
            <person name="Jaffe D.B."/>
            <person name="Alvarez P."/>
            <person name="Brockman W."/>
            <person name="Butler J."/>
            <person name="Chin C."/>
            <person name="Gnerre S."/>
            <person name="MacCallum I."/>
            <person name="Graves J.A."/>
            <person name="Ponting C.P."/>
            <person name="Breen M."/>
            <person name="Samollow P.B."/>
            <person name="Lander E.S."/>
            <person name="Lindblad-Toh K."/>
        </authorList>
    </citation>
    <scope>NUCLEOTIDE SEQUENCE [LARGE SCALE GENOMIC DNA]</scope>
</reference>
<dbReference type="GO" id="GO:0006955">
    <property type="term" value="P:immune response"/>
    <property type="evidence" value="ECO:0000318"/>
    <property type="project" value="GO_Central"/>
</dbReference>
<dbReference type="PROSITE" id="PS50835">
    <property type="entry name" value="IG_LIKE"/>
    <property type="match status" value="1"/>
</dbReference>
<dbReference type="SMART" id="SM00409">
    <property type="entry name" value="IG"/>
    <property type="match status" value="1"/>
</dbReference>
<dbReference type="InParanoid" id="A0A5F8GWF6"/>
<evidence type="ECO:0000313" key="3">
    <source>
        <dbReference type="Ensembl" id="ENSMODP00000051895.1"/>
    </source>
</evidence>
<dbReference type="InterPro" id="IPR013106">
    <property type="entry name" value="Ig_V-set"/>
</dbReference>
<evidence type="ECO:0000313" key="4">
    <source>
        <dbReference type="Proteomes" id="UP000002280"/>
    </source>
</evidence>
<feature type="chain" id="PRO_5023829055" description="Ig-like domain-containing protein" evidence="1">
    <location>
        <begin position="21"/>
        <end position="118"/>
    </location>
</feature>
<dbReference type="SUPFAM" id="SSF48726">
    <property type="entry name" value="Immunoglobulin"/>
    <property type="match status" value="1"/>
</dbReference>
<dbReference type="Pfam" id="PF07686">
    <property type="entry name" value="V-set"/>
    <property type="match status" value="1"/>
</dbReference>
<dbReference type="PANTHER" id="PTHR23267">
    <property type="entry name" value="IMMUNOGLOBULIN LIGHT CHAIN"/>
    <property type="match status" value="1"/>
</dbReference>
<dbReference type="GeneTree" id="ENSGT00940000153924"/>
<name>A0A5F8GWF6_MONDO</name>
<proteinExistence type="predicted"/>
<reference evidence="3" key="3">
    <citation type="submission" date="2025-09" db="UniProtKB">
        <authorList>
            <consortium name="Ensembl"/>
        </authorList>
    </citation>
    <scope>IDENTIFICATION</scope>
</reference>
<feature type="domain" description="Ig-like" evidence="2">
    <location>
        <begin position="20"/>
        <end position="118"/>
    </location>
</feature>
<dbReference type="FunFam" id="2.60.40.10:FF:001230">
    <property type="entry name" value="Immunoglobulin kappa variable 8-16"/>
    <property type="match status" value="1"/>
</dbReference>
<accession>A0A5F8GWF6</accession>
<dbReference type="Proteomes" id="UP000002280">
    <property type="component" value="Chromosome 1"/>
</dbReference>
<keyword evidence="4" id="KW-1185">Reference proteome</keyword>
<dbReference type="InterPro" id="IPR013783">
    <property type="entry name" value="Ig-like_fold"/>
</dbReference>
<keyword evidence="1" id="KW-0732">Signal</keyword>
<sequence length="118" mass="12856">MMSPSHFFCLLVLWAQESSTAIVMTQTPASLPVTLGETVTISCRASQGITNDIDWHQKSPGKPPKLLIYEASSRSSGVPARFSGSGYGTDFTLTISGVEAEDVADYYCLQYNQYPLPQ</sequence>
<protein>
    <recommendedName>
        <fullName evidence="2">Ig-like domain-containing protein</fullName>
    </recommendedName>
</protein>
<dbReference type="SMART" id="SM00406">
    <property type="entry name" value="IGv"/>
    <property type="match status" value="1"/>
</dbReference>
<reference evidence="3" key="2">
    <citation type="submission" date="2025-08" db="UniProtKB">
        <authorList>
            <consortium name="Ensembl"/>
        </authorList>
    </citation>
    <scope>IDENTIFICATION</scope>
</reference>
<dbReference type="Ensembl" id="ENSMODT00000068850.1">
    <property type="protein sequence ID" value="ENSMODP00000051895.1"/>
    <property type="gene ID" value="ENSMODG00000044133.1"/>
</dbReference>
<organism evidence="3 4">
    <name type="scientific">Monodelphis domestica</name>
    <name type="common">Gray short-tailed opossum</name>
    <dbReference type="NCBI Taxonomy" id="13616"/>
    <lineage>
        <taxon>Eukaryota</taxon>
        <taxon>Metazoa</taxon>
        <taxon>Chordata</taxon>
        <taxon>Craniata</taxon>
        <taxon>Vertebrata</taxon>
        <taxon>Euteleostomi</taxon>
        <taxon>Mammalia</taxon>
        <taxon>Metatheria</taxon>
        <taxon>Didelphimorphia</taxon>
        <taxon>Didelphidae</taxon>
        <taxon>Monodelphis</taxon>
    </lineage>
</organism>
<dbReference type="Gene3D" id="2.60.40.10">
    <property type="entry name" value="Immunoglobulins"/>
    <property type="match status" value="1"/>
</dbReference>
<dbReference type="Bgee" id="ENSMODG00000044133">
    <property type="expression patterns" value="Expressed in blood and 8 other cell types or tissues"/>
</dbReference>
<feature type="signal peptide" evidence="1">
    <location>
        <begin position="1"/>
        <end position="20"/>
    </location>
</feature>
<dbReference type="InterPro" id="IPR036179">
    <property type="entry name" value="Ig-like_dom_sf"/>
</dbReference>